<dbReference type="Pfam" id="PF13855">
    <property type="entry name" value="LRR_8"/>
    <property type="match status" value="10"/>
</dbReference>
<dbReference type="PANTHER" id="PTHR45712">
    <property type="entry name" value="AGAP008170-PA"/>
    <property type="match status" value="1"/>
</dbReference>
<keyword evidence="5" id="KW-0812">Transmembrane</keyword>
<evidence type="ECO:0000256" key="4">
    <source>
        <dbReference type="ARBA" id="ARBA00023157"/>
    </source>
</evidence>
<dbReference type="STRING" id="166423.A0A0N1ITQ9"/>
<dbReference type="SMART" id="SM00365">
    <property type="entry name" value="LRR_SD22"/>
    <property type="match status" value="11"/>
</dbReference>
<sequence>MRKYRAPIDKLTSSFGVLLESVSRDQPRFVISVELSINNLPSIALNITSYVAICSKITRLSKEPKSPFFARHKLTKKDVYYVNRATDCQTADFRTFATKNTENVQEYQRGSNPENRASSGATLMQRKLAIGRVLGHRSYRYPNRAEVIVCRTGLPSSQVLLCSSNRNPYPQILNIINGKIAGDDLWVEVTYRVESDFWPTLYNQLRFPCYVGNNNALTQQRKVPPSYTISNTWPQSRRHSDRTTAAYDANLEHLQVLYILPSKDTCDVAFGEPAASGGDDNDAMTRSRGRRRPSNVFRLILQLLLVQSFASTGITGQIAECPPPETIPGCPCYNFEDGLFLECAGATEDTLRSTLLSVLSASGTGTMVQSLSVYELDKTVEELKDGCFPPGSQIRHLQISHSSLREISEGAFAYLKDSLESLALLSSRLLHVPQKSLADLRKLAALDLEGNLIQDLSSYCFYGLKLMKLTLKGNQISKISEYAFAGLEDSLSDLDLTENKLKLFPMAPLRRLESLASLRLAWNEISELPDDSYSHLSSLLILDLSSNNFEKLSEDCLRSCPILHTLSFYYNSIETIHKDAFVSLKELESIDLSYNKIVFLDVATFKGNERLRNIELSNNHIHYIGGVFARLPELRELYLAENNILEIPGDAFIGSVSLAVVYLQQNAIRRIDGRGLTSLNQLAQLHLSNNYIEKVPREFLEHCENLSSLSLDGNKIHELQPGTFFKLHQLRELRLQDNNITEVKRGVFSPLPSLLELHLQNNAITDMETGALSTLHSLQHVNLQGNQLAVLGDVFQLSASESSSGGSSLVSIQLDSNGLAVLHNDSLRGQASVRIMWLGHNKLTHLQAPLFRDLLLVERLYLTNNSISRIEDGAFQPMQALKFLELSMNKLSHITARTFSELHELEELYLQDNGLRRLDPYALTALKKLKVLDLANNYLTVLHDAIFQDSLPIKTLNLKNCSITSIESGAFRELNNLSDLNLDDNRLTAPALFNLHVSGLRTLVASGNNFSQISEHSLNGLPSLQELYMDRAEISQLPEIIFVLNRNLARLHLNRNNLRNLPPGIFDRLASLREIRLDHNRFQDIPYSALADALNLEILTLSNNEIANVDVASFASLKHLRELDLSHNRIETMSGFATANLSCLVSVDLSHNHLNALPANFFAHSSMLRRVDLSENKFRQIPAVALSGQNLPGLTWLNLTRNPLNRIHVLPSEAKYPILQEVHISGTNLSIVTSQDFETFPALLHLYLSQNCISRVSPGAFRSLPNLLTLHLGTNNLDILPKERLQGMEHLRILNLTHNLLKELDEFPEDLKSLQILDLSYNQISIVGKVTFKNLVSLVELHLYGNWINAISSEAFRPLKKLRLLDLSRNYLENLPLNAFRPLETQIRSLRAEENPLVCGCESQELWEWLRDHQKLVSGVGGGRGRGRNGVGVGDVEDGLLKCQQPPELQGLVFLDLDPHEFCSAPLILKLAIQDIQPFSVLVSWQSRNHSGLHGYQVAYHALENVDEVRGKLLDPKARSVRLTKLASDTRYLICVLGLGSWGTSIPEDIGSWQWNASHDDVIEGSARPAMVNSLTSQCTEVRTLDAPDSIVGDGTMSDRGGLANILTRRLGLIVGSCMGFVVFVVLISVLGYMKMKKQRSTEKRDQPLSSNPQAYMSYRHFSLQSGDRADNACPSFISNIGTTPLNS</sequence>
<evidence type="ECO:0000256" key="5">
    <source>
        <dbReference type="SAM" id="Phobius"/>
    </source>
</evidence>
<dbReference type="InterPro" id="IPR000483">
    <property type="entry name" value="Cys-rich_flank_reg_C"/>
</dbReference>
<evidence type="ECO:0000259" key="6">
    <source>
        <dbReference type="PROSITE" id="PS50853"/>
    </source>
</evidence>
<dbReference type="InterPro" id="IPR003591">
    <property type="entry name" value="Leu-rich_rpt_typical-subtyp"/>
</dbReference>
<keyword evidence="3" id="KW-0677">Repeat</keyword>
<dbReference type="EMBL" id="KQ435753">
    <property type="protein sequence ID" value="KOX76128.1"/>
    <property type="molecule type" value="Genomic_DNA"/>
</dbReference>
<dbReference type="InterPro" id="IPR032675">
    <property type="entry name" value="LRR_dom_sf"/>
</dbReference>
<dbReference type="OrthoDB" id="10027416at2759"/>
<dbReference type="SUPFAM" id="SSF52058">
    <property type="entry name" value="L domain-like"/>
    <property type="match status" value="4"/>
</dbReference>
<dbReference type="PROSITE" id="PS50853">
    <property type="entry name" value="FN3"/>
    <property type="match status" value="1"/>
</dbReference>
<organism evidence="7 8">
    <name type="scientific">Melipona quadrifasciata</name>
    <dbReference type="NCBI Taxonomy" id="166423"/>
    <lineage>
        <taxon>Eukaryota</taxon>
        <taxon>Metazoa</taxon>
        <taxon>Ecdysozoa</taxon>
        <taxon>Arthropoda</taxon>
        <taxon>Hexapoda</taxon>
        <taxon>Insecta</taxon>
        <taxon>Pterygota</taxon>
        <taxon>Neoptera</taxon>
        <taxon>Endopterygota</taxon>
        <taxon>Hymenoptera</taxon>
        <taxon>Apocrita</taxon>
        <taxon>Aculeata</taxon>
        <taxon>Apoidea</taxon>
        <taxon>Anthophila</taxon>
        <taxon>Apidae</taxon>
        <taxon>Melipona</taxon>
    </lineage>
</organism>
<dbReference type="InterPro" id="IPR050333">
    <property type="entry name" value="SLRP"/>
</dbReference>
<evidence type="ECO:0000256" key="2">
    <source>
        <dbReference type="ARBA" id="ARBA00022729"/>
    </source>
</evidence>
<dbReference type="InterPro" id="IPR036116">
    <property type="entry name" value="FN3_sf"/>
</dbReference>
<dbReference type="CDD" id="cd00063">
    <property type="entry name" value="FN3"/>
    <property type="match status" value="1"/>
</dbReference>
<dbReference type="SMART" id="SM00082">
    <property type="entry name" value="LRRCT"/>
    <property type="match status" value="1"/>
</dbReference>
<feature type="transmembrane region" description="Helical" evidence="5">
    <location>
        <begin position="1611"/>
        <end position="1634"/>
    </location>
</feature>
<keyword evidence="4" id="KW-1015">Disulfide bond</keyword>
<dbReference type="InterPro" id="IPR001611">
    <property type="entry name" value="Leu-rich_rpt"/>
</dbReference>
<dbReference type="GO" id="GO:0071944">
    <property type="term" value="C:cell periphery"/>
    <property type="evidence" value="ECO:0007669"/>
    <property type="project" value="UniProtKB-ARBA"/>
</dbReference>
<evidence type="ECO:0000313" key="8">
    <source>
        <dbReference type="Proteomes" id="UP000053105"/>
    </source>
</evidence>
<dbReference type="Gene3D" id="3.80.10.10">
    <property type="entry name" value="Ribonuclease Inhibitor"/>
    <property type="match status" value="7"/>
</dbReference>
<dbReference type="PANTHER" id="PTHR45712:SF22">
    <property type="entry name" value="INSULIN-LIKE GROWTH FACTOR-BINDING PROTEIN COMPLEX ACID LABILE SUBUNIT"/>
    <property type="match status" value="1"/>
</dbReference>
<keyword evidence="5" id="KW-1133">Transmembrane helix</keyword>
<dbReference type="SMART" id="SM00364">
    <property type="entry name" value="LRR_BAC"/>
    <property type="match status" value="13"/>
</dbReference>
<accession>A0A0N1ITQ9</accession>
<name>A0A0N1ITQ9_9HYME</name>
<keyword evidence="8" id="KW-1185">Reference proteome</keyword>
<reference evidence="7 8" key="1">
    <citation type="submission" date="2015-07" db="EMBL/GenBank/DDBJ databases">
        <title>The genome of Melipona quadrifasciata.</title>
        <authorList>
            <person name="Pan H."/>
            <person name="Kapheim K."/>
        </authorList>
    </citation>
    <scope>NUCLEOTIDE SEQUENCE [LARGE SCALE GENOMIC DNA]</scope>
    <source>
        <strain evidence="7">0111107301</strain>
        <tissue evidence="7">Whole body</tissue>
    </source>
</reference>
<gene>
    <name evidence="7" type="ORF">WN51_11844</name>
</gene>
<dbReference type="SMART" id="SM00369">
    <property type="entry name" value="LRR_TYP"/>
    <property type="match status" value="35"/>
</dbReference>
<evidence type="ECO:0000256" key="1">
    <source>
        <dbReference type="ARBA" id="ARBA00022614"/>
    </source>
</evidence>
<dbReference type="GO" id="GO:0005615">
    <property type="term" value="C:extracellular space"/>
    <property type="evidence" value="ECO:0007669"/>
    <property type="project" value="TreeGrafter"/>
</dbReference>
<evidence type="ECO:0000256" key="3">
    <source>
        <dbReference type="ARBA" id="ARBA00022737"/>
    </source>
</evidence>
<proteinExistence type="predicted"/>
<keyword evidence="2" id="KW-0732">Signal</keyword>
<dbReference type="InterPro" id="IPR003961">
    <property type="entry name" value="FN3_dom"/>
</dbReference>
<evidence type="ECO:0000313" key="7">
    <source>
        <dbReference type="EMBL" id="KOX76128.1"/>
    </source>
</evidence>
<protein>
    <submittedName>
        <fullName evidence="7">Chaoptin</fullName>
    </submittedName>
</protein>
<dbReference type="FunFam" id="3.80.10.10:FF:001164">
    <property type="entry name" value="GH01279p"/>
    <property type="match status" value="1"/>
</dbReference>
<dbReference type="PROSITE" id="PS51450">
    <property type="entry name" value="LRR"/>
    <property type="match status" value="10"/>
</dbReference>
<dbReference type="Gene3D" id="2.60.40.10">
    <property type="entry name" value="Immunoglobulins"/>
    <property type="match status" value="1"/>
</dbReference>
<keyword evidence="1" id="KW-0433">Leucine-rich repeat</keyword>
<dbReference type="SUPFAM" id="SSF49265">
    <property type="entry name" value="Fibronectin type III"/>
    <property type="match status" value="1"/>
</dbReference>
<dbReference type="InterPro" id="IPR013783">
    <property type="entry name" value="Ig-like_fold"/>
</dbReference>
<feature type="domain" description="Fibronectin type-III" evidence="6">
    <location>
        <begin position="1465"/>
        <end position="1561"/>
    </location>
</feature>
<dbReference type="Proteomes" id="UP000053105">
    <property type="component" value="Unassembled WGS sequence"/>
</dbReference>
<keyword evidence="5" id="KW-0472">Membrane</keyword>